<keyword evidence="1" id="KW-1133">Transmembrane helix</keyword>
<dbReference type="AlphaFoldDB" id="A0A6G7WF81"/>
<dbReference type="GeneID" id="94552005"/>
<accession>A0A6G7WF81</accession>
<protein>
    <submittedName>
        <fullName evidence="2">DUF1146 domain-containing protein</fullName>
    </submittedName>
</protein>
<keyword evidence="3" id="KW-1185">Reference proteome</keyword>
<dbReference type="RefSeq" id="WP_166061943.1">
    <property type="nucleotide sequence ID" value="NZ_CP049889.1"/>
</dbReference>
<organism evidence="2 3">
    <name type="scientific">Jeotgalibaca porci</name>
    <dbReference type="NCBI Taxonomy" id="1868793"/>
    <lineage>
        <taxon>Bacteria</taxon>
        <taxon>Bacillati</taxon>
        <taxon>Bacillota</taxon>
        <taxon>Bacilli</taxon>
        <taxon>Lactobacillales</taxon>
        <taxon>Carnobacteriaceae</taxon>
        <taxon>Jeotgalibaca</taxon>
    </lineage>
</organism>
<proteinExistence type="predicted"/>
<evidence type="ECO:0000313" key="3">
    <source>
        <dbReference type="Proteomes" id="UP000501830"/>
    </source>
</evidence>
<gene>
    <name evidence="2" type="ORF">G7058_01865</name>
</gene>
<dbReference type="NCBIfam" id="TIGR02327">
    <property type="entry name" value="int_mem_ywzB"/>
    <property type="match status" value="1"/>
</dbReference>
<dbReference type="InterPro" id="IPR009526">
    <property type="entry name" value="DUF1146"/>
</dbReference>
<feature type="transmembrane region" description="Helical" evidence="1">
    <location>
        <begin position="6"/>
        <end position="26"/>
    </location>
</feature>
<dbReference type="Pfam" id="PF06612">
    <property type="entry name" value="DUF1146"/>
    <property type="match status" value="1"/>
</dbReference>
<dbReference type="KEGG" id="jpo:G7058_01865"/>
<evidence type="ECO:0000313" key="2">
    <source>
        <dbReference type="EMBL" id="QIK50902.1"/>
    </source>
</evidence>
<evidence type="ECO:0000256" key="1">
    <source>
        <dbReference type="SAM" id="Phobius"/>
    </source>
</evidence>
<feature type="transmembrane region" description="Helical" evidence="1">
    <location>
        <begin position="46"/>
        <end position="68"/>
    </location>
</feature>
<dbReference type="Proteomes" id="UP000501830">
    <property type="component" value="Chromosome"/>
</dbReference>
<dbReference type="EMBL" id="CP049889">
    <property type="protein sequence ID" value="QIK50902.1"/>
    <property type="molecule type" value="Genomic_DNA"/>
</dbReference>
<reference evidence="2 3" key="1">
    <citation type="journal article" date="2017" name="Int. J. Syst. Evol. Microbiol.">
        <title>Jeotgalibaca porci sp. nov. and Jeotgalibaca arthritidis sp. nov., isolated from pigs, and emended description of the genus Jeotgalibaca.</title>
        <authorList>
            <person name="Zamora L."/>
            <person name="Perez-Sancho M."/>
            <person name="Dominguez L."/>
            <person name="Fernandez-Garayzabal J.F."/>
            <person name="Vela A.I."/>
        </authorList>
    </citation>
    <scope>NUCLEOTIDE SEQUENCE [LARGE SCALE GENOMIC DNA]</scope>
    <source>
        <strain evidence="2 3">CCUG 69148</strain>
    </source>
</reference>
<keyword evidence="1" id="KW-0812">Transmembrane</keyword>
<keyword evidence="1" id="KW-0472">Membrane</keyword>
<sequence>MNTMISFGMLEIISHMVFIFLSFWALKATRIETWIRKNHVPEARLLYFFIAIALGYNVSSFFISFITVSRNVAFLITN</sequence>
<name>A0A6G7WF81_9LACT</name>